<dbReference type="EMBL" id="NEVQ01000013">
    <property type="protein sequence ID" value="OZI56377.1"/>
    <property type="molecule type" value="Genomic_DNA"/>
</dbReference>
<dbReference type="AlphaFoldDB" id="A0A261U4G0"/>
<dbReference type="InterPro" id="IPR012334">
    <property type="entry name" value="Pectin_lyas_fold"/>
</dbReference>
<protein>
    <submittedName>
        <fullName evidence="1">Uncharacterized protein</fullName>
    </submittedName>
</protein>
<name>A0A261U4G0_9BORD</name>
<sequence length="138" mass="14486">MADDALRGDLANATDPAKGAALVGYVNRDVYSRLQDTLSIKDFGAIGDGTSRPLSSKFASLAAAQAVYPHATSLNQQLDWAAFQLAINTGKSRGGIAVHCVDQGHIWMMGSDKLTFGTAAKDISFDCVAARSSFSDTA</sequence>
<organism evidence="1 2">
    <name type="scientific">Bordetella genomosp. 4</name>
    <dbReference type="NCBI Taxonomy" id="463044"/>
    <lineage>
        <taxon>Bacteria</taxon>
        <taxon>Pseudomonadati</taxon>
        <taxon>Pseudomonadota</taxon>
        <taxon>Betaproteobacteria</taxon>
        <taxon>Burkholderiales</taxon>
        <taxon>Alcaligenaceae</taxon>
        <taxon>Bordetella</taxon>
    </lineage>
</organism>
<reference evidence="1 2" key="1">
    <citation type="submission" date="2017-05" db="EMBL/GenBank/DDBJ databases">
        <title>Complete and WGS of Bordetella genogroups.</title>
        <authorList>
            <person name="Spilker T."/>
            <person name="LiPuma J."/>
        </authorList>
    </citation>
    <scope>NUCLEOTIDE SEQUENCE [LARGE SCALE GENOMIC DNA]</scope>
    <source>
        <strain evidence="1 2">AU9919</strain>
    </source>
</reference>
<keyword evidence="2" id="KW-1185">Reference proteome</keyword>
<accession>A0A261U4G0</accession>
<evidence type="ECO:0000313" key="1">
    <source>
        <dbReference type="EMBL" id="OZI56377.1"/>
    </source>
</evidence>
<dbReference type="RefSeq" id="WP_094838074.1">
    <property type="nucleotide sequence ID" value="NZ_NEVQ01000013.1"/>
</dbReference>
<comment type="caution">
    <text evidence="1">The sequence shown here is derived from an EMBL/GenBank/DDBJ whole genome shotgun (WGS) entry which is preliminary data.</text>
</comment>
<evidence type="ECO:0000313" key="2">
    <source>
        <dbReference type="Proteomes" id="UP000216885"/>
    </source>
</evidence>
<dbReference type="Proteomes" id="UP000216885">
    <property type="component" value="Unassembled WGS sequence"/>
</dbReference>
<proteinExistence type="predicted"/>
<dbReference type="Gene3D" id="2.160.20.10">
    <property type="entry name" value="Single-stranded right-handed beta-helix, Pectin lyase-like"/>
    <property type="match status" value="1"/>
</dbReference>
<gene>
    <name evidence="1" type="ORF">CAL20_13145</name>
</gene>